<dbReference type="EMBL" id="JAPEUY010000007">
    <property type="protein sequence ID" value="KAJ4371127.1"/>
    <property type="molecule type" value="Genomic_DNA"/>
</dbReference>
<dbReference type="AlphaFoldDB" id="A0A9W8Y912"/>
<comment type="caution">
    <text evidence="1">The sequence shown here is derived from an EMBL/GenBank/DDBJ whole genome shotgun (WGS) entry which is preliminary data.</text>
</comment>
<dbReference type="OrthoDB" id="5351220at2759"/>
<evidence type="ECO:0000313" key="2">
    <source>
        <dbReference type="Proteomes" id="UP001140560"/>
    </source>
</evidence>
<keyword evidence="2" id="KW-1185">Reference proteome</keyword>
<dbReference type="Proteomes" id="UP001140560">
    <property type="component" value="Unassembled WGS sequence"/>
</dbReference>
<evidence type="ECO:0000313" key="1">
    <source>
        <dbReference type="EMBL" id="KAJ4371127.1"/>
    </source>
</evidence>
<proteinExistence type="predicted"/>
<accession>A0A9W8Y912</accession>
<name>A0A9W8Y912_9PLEO</name>
<organism evidence="1 2">
    <name type="scientific">Neocucurbitaria cava</name>
    <dbReference type="NCBI Taxonomy" id="798079"/>
    <lineage>
        <taxon>Eukaryota</taxon>
        <taxon>Fungi</taxon>
        <taxon>Dikarya</taxon>
        <taxon>Ascomycota</taxon>
        <taxon>Pezizomycotina</taxon>
        <taxon>Dothideomycetes</taxon>
        <taxon>Pleosporomycetidae</taxon>
        <taxon>Pleosporales</taxon>
        <taxon>Pleosporineae</taxon>
        <taxon>Cucurbitariaceae</taxon>
        <taxon>Neocucurbitaria</taxon>
    </lineage>
</organism>
<reference evidence="1" key="1">
    <citation type="submission" date="2022-10" db="EMBL/GenBank/DDBJ databases">
        <title>Tapping the CABI collections for fungal endophytes: first genome assemblies for Collariella, Neodidymelliopsis, Ascochyta clinopodiicola, Didymella pomorum, Didymosphaeria variabile, Neocosmospora piperis and Neocucurbitaria cava.</title>
        <authorList>
            <person name="Hill R."/>
        </authorList>
    </citation>
    <scope>NUCLEOTIDE SEQUENCE</scope>
    <source>
        <strain evidence="1">IMI 356814</strain>
    </source>
</reference>
<sequence>MPADVFPPVIIDTRVTYRIGSPLLPAQPVHTIWRLSIAEWWKDGFRQEVDKILREDNVYVKQLGVVKRVQRGNDAQTIPKTILIVSDISVPDQRENWKRATSNLRALLRSRGRDELFIEIIDAKAVFGITSAAIGDDDSATVTAWKNMSRQFLEEVSDRDWLTIDVVHRKVGEHVPKKIPTICITASDALDAVWWDETIPRLRDVASPNFEIDLFYATHVLNTMDEHERIEDEDEGSEIFATIESYRNDVQMGASIGVDNSNTSGTVSACVELCTPKGEKIMCALTNHHVAATSDELANECPVGQYLDPNHRLAREQVVRIMSPSDKDHERLKSWNSMQVRDLELVEQMRKERGKDCNVIDKRLLAARNDATKLGQDGGVSPDRYLGAVWASSGHRTAPNTTYTTEQARRWSRIRNTNETCQHTNIRNQEASLAELINGSTLEWGLNWALIKVQAPRSLSSDVPASGSRVHIPEGALCTRYGDIQPERCYSVAKLGRTTGWTTGEVNQIESLVHLRYDNTSVVPIDLRKRFGKIVLAYAIVSDVEQKDFIAGGDSGSVVLLNERNPEATMLGLGFASNKATFVGYMLPMSHIIEDIERVTSSKVTMPERVAMASGDFILDDP</sequence>
<protein>
    <submittedName>
        <fullName evidence="1">Uncharacterized protein</fullName>
    </submittedName>
</protein>
<gene>
    <name evidence="1" type="ORF">N0V83_004343</name>
</gene>